<evidence type="ECO:0000259" key="2">
    <source>
        <dbReference type="Pfam" id="PF01979"/>
    </source>
</evidence>
<dbReference type="Gene3D" id="3.20.20.140">
    <property type="entry name" value="Metal-dependent hydrolases"/>
    <property type="match status" value="1"/>
</dbReference>
<dbReference type="PANTHER" id="PTHR43794">
    <property type="entry name" value="AMINOHYDROLASE SSNA-RELATED"/>
    <property type="match status" value="1"/>
</dbReference>
<dbReference type="SUPFAM" id="SSF51556">
    <property type="entry name" value="Metallo-dependent hydrolases"/>
    <property type="match status" value="1"/>
</dbReference>
<evidence type="ECO:0000256" key="1">
    <source>
        <dbReference type="ARBA" id="ARBA00006745"/>
    </source>
</evidence>
<evidence type="ECO:0000313" key="3">
    <source>
        <dbReference type="EMBL" id="KTC78485.1"/>
    </source>
</evidence>
<comment type="similarity">
    <text evidence="1">Belongs to the metallo-dependent hydrolases superfamily. ATZ/TRZ family.</text>
</comment>
<dbReference type="OrthoDB" id="9787621at2"/>
<dbReference type="Proteomes" id="UP000054921">
    <property type="component" value="Unassembled WGS sequence"/>
</dbReference>
<dbReference type="SUPFAM" id="SSF51338">
    <property type="entry name" value="Composite domain of metallo-dependent hydrolases"/>
    <property type="match status" value="1"/>
</dbReference>
<sequence length="448" mass="49380">MEKRPILIRNGLLLDRTNPWFMHQVDILIINDKINDIGPNIEKNDAEIIEAHDMIIMPGLVNAHIHVWQAGLHGVAGNWSLSDYFEKMLDTLGCEFTPEDMYLANLCGALEQLDAGVTCLLDWCNNINGLDYAESALKGLEDSGIRAVFTYGTPGIDAAKWWFNSSERHSHDAVEFLKKHHSQAEGRIQMGLALRGPDFTTNEVFVSDIQLARDLNVLASMHIGVGLAKLGVKKIHEAGLLDSRINFVHGNNLTLEEYQMIADHGASLSITPEVEMQMGHGFPATGKLLQAGGEPALGTDIPSNISGNLFAQLRFALQTQRALDNQTLLDSGSGVNGIGLSCDQALEWITINSAKALHLDKLIGKIAKDMKADLILINLKDINLWPVHNPLQSILFYAERHNVDTVIVDGKIAKRQGKLVYPGLNKLKEKLVESSTRIVRNAKLLGNN</sequence>
<dbReference type="STRING" id="28084.Lche_3274"/>
<keyword evidence="3" id="KW-0378">Hydrolase</keyword>
<dbReference type="NCBIfam" id="NF006056">
    <property type="entry name" value="PRK08204.1"/>
    <property type="match status" value="1"/>
</dbReference>
<dbReference type="RefSeq" id="WP_028381301.1">
    <property type="nucleotide sequence ID" value="NZ_CAAAIT010000004.1"/>
</dbReference>
<dbReference type="EMBL" id="LR134173">
    <property type="protein sequence ID" value="VEB35129.1"/>
    <property type="molecule type" value="Genomic_DNA"/>
</dbReference>
<dbReference type="Gene3D" id="2.30.40.10">
    <property type="entry name" value="Urease, subunit C, domain 1"/>
    <property type="match status" value="1"/>
</dbReference>
<evidence type="ECO:0000313" key="4">
    <source>
        <dbReference type="EMBL" id="VEB35129.1"/>
    </source>
</evidence>
<dbReference type="PATRIC" id="fig|28084.5.peg.3552"/>
<proteinExistence type="inferred from homology"/>
<dbReference type="Proteomes" id="UP000277577">
    <property type="component" value="Chromosome"/>
</dbReference>
<keyword evidence="6" id="KW-1185">Reference proteome</keyword>
<reference evidence="4 6" key="2">
    <citation type="submission" date="2018-12" db="EMBL/GenBank/DDBJ databases">
        <authorList>
            <consortium name="Pathogen Informatics"/>
        </authorList>
    </citation>
    <scope>NUCLEOTIDE SEQUENCE [LARGE SCALE GENOMIC DNA]</scope>
    <source>
        <strain evidence="4 6">NCTC11976</strain>
    </source>
</reference>
<dbReference type="EMBL" id="LNXW01000014">
    <property type="protein sequence ID" value="KTC78485.1"/>
    <property type="molecule type" value="Genomic_DNA"/>
</dbReference>
<evidence type="ECO:0000313" key="6">
    <source>
        <dbReference type="Proteomes" id="UP000277577"/>
    </source>
</evidence>
<accession>A0A0W0S6B3</accession>
<protein>
    <submittedName>
        <fullName evidence="3">Melamine deaminase</fullName>
        <ecNumber evidence="3">3.5.4.-</ecNumber>
    </submittedName>
</protein>
<name>A0A0W0S6B3_9GAMM</name>
<dbReference type="EC" id="3.5.4.-" evidence="3"/>
<dbReference type="InterPro" id="IPR011059">
    <property type="entry name" value="Metal-dep_hydrolase_composite"/>
</dbReference>
<dbReference type="Pfam" id="PF01979">
    <property type="entry name" value="Amidohydro_1"/>
    <property type="match status" value="1"/>
</dbReference>
<evidence type="ECO:0000313" key="5">
    <source>
        <dbReference type="Proteomes" id="UP000054921"/>
    </source>
</evidence>
<dbReference type="InterPro" id="IPR006680">
    <property type="entry name" value="Amidohydro-rel"/>
</dbReference>
<dbReference type="GO" id="GO:0016810">
    <property type="term" value="F:hydrolase activity, acting on carbon-nitrogen (but not peptide) bonds"/>
    <property type="evidence" value="ECO:0007669"/>
    <property type="project" value="InterPro"/>
</dbReference>
<feature type="domain" description="Amidohydrolase-related" evidence="2">
    <location>
        <begin position="55"/>
        <end position="412"/>
    </location>
</feature>
<reference evidence="3 5" key="1">
    <citation type="submission" date="2015-11" db="EMBL/GenBank/DDBJ databases">
        <title>Genomic analysis of 38 Legionella species identifies large and diverse effector repertoires.</title>
        <authorList>
            <person name="Burstein D."/>
            <person name="Amaro F."/>
            <person name="Zusman T."/>
            <person name="Lifshitz Z."/>
            <person name="Cohen O."/>
            <person name="Gilbert J.A."/>
            <person name="Pupko T."/>
            <person name="Shuman H.A."/>
            <person name="Segal G."/>
        </authorList>
    </citation>
    <scope>NUCLEOTIDE SEQUENCE [LARGE SCALE GENOMIC DNA]</scope>
    <source>
        <strain evidence="3 5">ORW</strain>
    </source>
</reference>
<dbReference type="InterPro" id="IPR032466">
    <property type="entry name" value="Metal_Hydrolase"/>
</dbReference>
<dbReference type="PANTHER" id="PTHR43794:SF5">
    <property type="entry name" value="CHLOROHYDROLASE FAMILY PROTEIN"/>
    <property type="match status" value="1"/>
</dbReference>
<dbReference type="InterPro" id="IPR050287">
    <property type="entry name" value="MTA/SAH_deaminase"/>
</dbReference>
<organism evidence="3 5">
    <name type="scientific">Legionella cherrii</name>
    <dbReference type="NCBI Taxonomy" id="28084"/>
    <lineage>
        <taxon>Bacteria</taxon>
        <taxon>Pseudomonadati</taxon>
        <taxon>Pseudomonadota</taxon>
        <taxon>Gammaproteobacteria</taxon>
        <taxon>Legionellales</taxon>
        <taxon>Legionellaceae</taxon>
        <taxon>Legionella</taxon>
    </lineage>
</organism>
<gene>
    <name evidence="3" type="primary">triA</name>
    <name evidence="3" type="ORF">Lche_3274</name>
    <name evidence="4" type="ORF">NCTC11976_01199</name>
</gene>
<dbReference type="AlphaFoldDB" id="A0A0W0S6B3"/>